<name>A0AAN8VDU8_9MAGN</name>
<gene>
    <name evidence="7" type="ORF">RJ641_002079</name>
</gene>
<feature type="domain" description="Protein kinase" evidence="6">
    <location>
        <begin position="1"/>
        <end position="122"/>
    </location>
</feature>
<dbReference type="GO" id="GO:0005886">
    <property type="term" value="C:plasma membrane"/>
    <property type="evidence" value="ECO:0007669"/>
    <property type="project" value="TreeGrafter"/>
</dbReference>
<dbReference type="GO" id="GO:0004674">
    <property type="term" value="F:protein serine/threonine kinase activity"/>
    <property type="evidence" value="ECO:0007669"/>
    <property type="project" value="UniProtKB-KW"/>
</dbReference>
<reference evidence="7 8" key="1">
    <citation type="submission" date="2023-12" db="EMBL/GenBank/DDBJ databases">
        <title>A high-quality genome assembly for Dillenia turbinata (Dilleniales).</title>
        <authorList>
            <person name="Chanderbali A."/>
        </authorList>
    </citation>
    <scope>NUCLEOTIDE SEQUENCE [LARGE SCALE GENOMIC DNA]</scope>
    <source>
        <strain evidence="7">LSX21</strain>
        <tissue evidence="7">Leaf</tissue>
    </source>
</reference>
<evidence type="ECO:0000256" key="2">
    <source>
        <dbReference type="ARBA" id="ARBA00022679"/>
    </source>
</evidence>
<proteinExistence type="predicted"/>
<keyword evidence="2" id="KW-0808">Transferase</keyword>
<sequence length="148" mass="16543">MCSGYMSPEYAMGGIFSEKTDIFSFGVLLLEIISGKKNTSPHFYEQTLNLVGYAWHLWNEGRVLELMDPELVLSFCTSEVCRCIHVGLLCVQNNSKDRPTMSEVVLMLSSETDRPEPKEPAFVASGKLLEHDHKPVTSGLSWSAVEAR</sequence>
<dbReference type="FunFam" id="1.10.510.10:FF:001722">
    <property type="entry name" value="G-type lectin S-receptor-like serine/threonine-protein kinase B120"/>
    <property type="match status" value="1"/>
</dbReference>
<keyword evidence="4 7" id="KW-0418">Kinase</keyword>
<dbReference type="EMBL" id="JBAMMX010000010">
    <property type="protein sequence ID" value="KAK6932455.1"/>
    <property type="molecule type" value="Genomic_DNA"/>
</dbReference>
<dbReference type="InterPro" id="IPR001245">
    <property type="entry name" value="Ser-Thr/Tyr_kinase_cat_dom"/>
</dbReference>
<protein>
    <submittedName>
        <fullName evidence="7">Serine-threonine/tyrosine-protein kinase, catalytic domain</fullName>
    </submittedName>
</protein>
<dbReference type="PROSITE" id="PS50011">
    <property type="entry name" value="PROTEIN_KINASE_DOM"/>
    <property type="match status" value="1"/>
</dbReference>
<dbReference type="GO" id="GO:0005524">
    <property type="term" value="F:ATP binding"/>
    <property type="evidence" value="ECO:0007669"/>
    <property type="project" value="UniProtKB-KW"/>
</dbReference>
<evidence type="ECO:0000313" key="8">
    <source>
        <dbReference type="Proteomes" id="UP001370490"/>
    </source>
</evidence>
<evidence type="ECO:0000259" key="6">
    <source>
        <dbReference type="PROSITE" id="PS50011"/>
    </source>
</evidence>
<dbReference type="PANTHER" id="PTHR27002:SF1082">
    <property type="entry name" value="OS06G0693000 PROTEIN"/>
    <property type="match status" value="1"/>
</dbReference>
<evidence type="ECO:0000256" key="4">
    <source>
        <dbReference type="ARBA" id="ARBA00022777"/>
    </source>
</evidence>
<dbReference type="Proteomes" id="UP001370490">
    <property type="component" value="Unassembled WGS sequence"/>
</dbReference>
<comment type="caution">
    <text evidence="7">The sequence shown here is derived from an EMBL/GenBank/DDBJ whole genome shotgun (WGS) entry which is preliminary data.</text>
</comment>
<evidence type="ECO:0000313" key="7">
    <source>
        <dbReference type="EMBL" id="KAK6932455.1"/>
    </source>
</evidence>
<dbReference type="PANTHER" id="PTHR27002">
    <property type="entry name" value="RECEPTOR-LIKE SERINE/THREONINE-PROTEIN KINASE SD1-8"/>
    <property type="match status" value="1"/>
</dbReference>
<evidence type="ECO:0000256" key="1">
    <source>
        <dbReference type="ARBA" id="ARBA00022527"/>
    </source>
</evidence>
<evidence type="ECO:0000256" key="3">
    <source>
        <dbReference type="ARBA" id="ARBA00022741"/>
    </source>
</evidence>
<dbReference type="AlphaFoldDB" id="A0AAN8VDU8"/>
<accession>A0AAN8VDU8</accession>
<dbReference type="InterPro" id="IPR000719">
    <property type="entry name" value="Prot_kinase_dom"/>
</dbReference>
<evidence type="ECO:0000256" key="5">
    <source>
        <dbReference type="ARBA" id="ARBA00022840"/>
    </source>
</evidence>
<dbReference type="SUPFAM" id="SSF56112">
    <property type="entry name" value="Protein kinase-like (PK-like)"/>
    <property type="match status" value="1"/>
</dbReference>
<keyword evidence="5" id="KW-0067">ATP-binding</keyword>
<keyword evidence="1" id="KW-0723">Serine/threonine-protein kinase</keyword>
<organism evidence="7 8">
    <name type="scientific">Dillenia turbinata</name>
    <dbReference type="NCBI Taxonomy" id="194707"/>
    <lineage>
        <taxon>Eukaryota</taxon>
        <taxon>Viridiplantae</taxon>
        <taxon>Streptophyta</taxon>
        <taxon>Embryophyta</taxon>
        <taxon>Tracheophyta</taxon>
        <taxon>Spermatophyta</taxon>
        <taxon>Magnoliopsida</taxon>
        <taxon>eudicotyledons</taxon>
        <taxon>Gunneridae</taxon>
        <taxon>Pentapetalae</taxon>
        <taxon>Dilleniales</taxon>
        <taxon>Dilleniaceae</taxon>
        <taxon>Dillenia</taxon>
    </lineage>
</organism>
<dbReference type="InterPro" id="IPR011009">
    <property type="entry name" value="Kinase-like_dom_sf"/>
</dbReference>
<keyword evidence="8" id="KW-1185">Reference proteome</keyword>
<dbReference type="Gene3D" id="1.10.510.10">
    <property type="entry name" value="Transferase(Phosphotransferase) domain 1"/>
    <property type="match status" value="1"/>
</dbReference>
<dbReference type="Pfam" id="PF07714">
    <property type="entry name" value="PK_Tyr_Ser-Thr"/>
    <property type="match status" value="1"/>
</dbReference>
<keyword evidence="3" id="KW-0547">Nucleotide-binding</keyword>